<feature type="compositionally biased region" description="Polar residues" evidence="1">
    <location>
        <begin position="1"/>
        <end position="11"/>
    </location>
</feature>
<organism evidence="2 3">
    <name type="scientific">Novosphingobium pokkalii</name>
    <dbReference type="NCBI Taxonomy" id="1770194"/>
    <lineage>
        <taxon>Bacteria</taxon>
        <taxon>Pseudomonadati</taxon>
        <taxon>Pseudomonadota</taxon>
        <taxon>Alphaproteobacteria</taxon>
        <taxon>Sphingomonadales</taxon>
        <taxon>Sphingomonadaceae</taxon>
        <taxon>Novosphingobium</taxon>
    </lineage>
</organism>
<evidence type="ECO:0000313" key="3">
    <source>
        <dbReference type="Proteomes" id="UP001595683"/>
    </source>
</evidence>
<accession>A0ABV7V490</accession>
<proteinExistence type="predicted"/>
<feature type="region of interest" description="Disordered" evidence="1">
    <location>
        <begin position="1"/>
        <end position="22"/>
    </location>
</feature>
<gene>
    <name evidence="2" type="ORF">ACFOOT_10835</name>
</gene>
<sequence>MNTTYSHTPTKLHTPHGLPATPRVARVTRAPGILSRQELRDAVAQMVG</sequence>
<comment type="caution">
    <text evidence="2">The sequence shown here is derived from an EMBL/GenBank/DDBJ whole genome shotgun (WGS) entry which is preliminary data.</text>
</comment>
<dbReference type="EMBL" id="JBHRYE010000017">
    <property type="protein sequence ID" value="MFC3671920.1"/>
    <property type="molecule type" value="Genomic_DNA"/>
</dbReference>
<keyword evidence="3" id="KW-1185">Reference proteome</keyword>
<name>A0ABV7V490_9SPHN</name>
<dbReference type="RefSeq" id="WP_229815189.1">
    <property type="nucleotide sequence ID" value="NZ_BMZP01000006.1"/>
</dbReference>
<dbReference type="Proteomes" id="UP001595683">
    <property type="component" value="Unassembled WGS sequence"/>
</dbReference>
<evidence type="ECO:0000313" key="2">
    <source>
        <dbReference type="EMBL" id="MFC3671920.1"/>
    </source>
</evidence>
<evidence type="ECO:0000256" key="1">
    <source>
        <dbReference type="SAM" id="MobiDB-lite"/>
    </source>
</evidence>
<reference evidence="3" key="1">
    <citation type="journal article" date="2019" name="Int. J. Syst. Evol. Microbiol.">
        <title>The Global Catalogue of Microorganisms (GCM) 10K type strain sequencing project: providing services to taxonomists for standard genome sequencing and annotation.</title>
        <authorList>
            <consortium name="The Broad Institute Genomics Platform"/>
            <consortium name="The Broad Institute Genome Sequencing Center for Infectious Disease"/>
            <person name="Wu L."/>
            <person name="Ma J."/>
        </authorList>
    </citation>
    <scope>NUCLEOTIDE SEQUENCE [LARGE SCALE GENOMIC DNA]</scope>
    <source>
        <strain evidence="3">KCTC 42224</strain>
    </source>
</reference>
<protein>
    <submittedName>
        <fullName evidence="2">Uncharacterized protein</fullName>
    </submittedName>
</protein>